<comment type="pathway">
    <text evidence="7">Carotenoid biosynthesis; staphyloxanthin biosynthesis; staphyloxanthin from farnesyl diphosphate: step 4/5.</text>
</comment>
<evidence type="ECO:0000313" key="12">
    <source>
        <dbReference type="EMBL" id="PKZ63258.1"/>
    </source>
</evidence>
<keyword evidence="4 12" id="KW-0808">Transferase</keyword>
<feature type="region of interest" description="Disordered" evidence="10">
    <location>
        <begin position="1"/>
        <end position="89"/>
    </location>
</feature>
<evidence type="ECO:0000256" key="7">
    <source>
        <dbReference type="ARBA" id="ARBA00037904"/>
    </source>
</evidence>
<accession>A0A2I1R2A7</accession>
<dbReference type="EMBL" id="PKJC01000028">
    <property type="protein sequence ID" value="PKZ63258.1"/>
    <property type="molecule type" value="Genomic_DNA"/>
</dbReference>
<comment type="caution">
    <text evidence="12">The sequence shown here is derived from an EMBL/GenBank/DDBJ whole genome shotgun (WGS) entry which is preliminary data.</text>
</comment>
<protein>
    <recommendedName>
        <fullName evidence="9">4,4'-diaponeurosporenoate glycosyltransferase</fullName>
    </recommendedName>
</protein>
<dbReference type="PANTHER" id="PTHR43646">
    <property type="entry name" value="GLYCOSYLTRANSFERASE"/>
    <property type="match status" value="1"/>
</dbReference>
<dbReference type="SUPFAM" id="SSF53448">
    <property type="entry name" value="Nucleotide-diphospho-sugar transferases"/>
    <property type="match status" value="1"/>
</dbReference>
<organism evidence="12 13">
    <name type="scientific">Gordonia terrae</name>
    <dbReference type="NCBI Taxonomy" id="2055"/>
    <lineage>
        <taxon>Bacteria</taxon>
        <taxon>Bacillati</taxon>
        <taxon>Actinomycetota</taxon>
        <taxon>Actinomycetes</taxon>
        <taxon>Mycobacteriales</taxon>
        <taxon>Gordoniaceae</taxon>
        <taxon>Gordonia</taxon>
    </lineage>
</organism>
<dbReference type="GO" id="GO:0016757">
    <property type="term" value="F:glycosyltransferase activity"/>
    <property type="evidence" value="ECO:0007669"/>
    <property type="project" value="UniProtKB-KW"/>
</dbReference>
<evidence type="ECO:0000256" key="4">
    <source>
        <dbReference type="ARBA" id="ARBA00022679"/>
    </source>
</evidence>
<keyword evidence="5" id="KW-0472">Membrane</keyword>
<evidence type="ECO:0000256" key="5">
    <source>
        <dbReference type="ARBA" id="ARBA00023136"/>
    </source>
</evidence>
<dbReference type="GO" id="GO:0005886">
    <property type="term" value="C:plasma membrane"/>
    <property type="evidence" value="ECO:0007669"/>
    <property type="project" value="UniProtKB-SubCell"/>
</dbReference>
<evidence type="ECO:0000256" key="9">
    <source>
        <dbReference type="ARBA" id="ARBA00040345"/>
    </source>
</evidence>
<proteinExistence type="inferred from homology"/>
<dbReference type="InterPro" id="IPR029044">
    <property type="entry name" value="Nucleotide-diphossugar_trans"/>
</dbReference>
<dbReference type="STRING" id="2055.BCM27_01510"/>
<evidence type="ECO:0000256" key="2">
    <source>
        <dbReference type="ARBA" id="ARBA00022475"/>
    </source>
</evidence>
<gene>
    <name evidence="12" type="ORF">CYJ73_22800</name>
</gene>
<evidence type="ECO:0000313" key="13">
    <source>
        <dbReference type="Proteomes" id="UP000234662"/>
    </source>
</evidence>
<evidence type="ECO:0000256" key="6">
    <source>
        <dbReference type="ARBA" id="ARBA00037281"/>
    </source>
</evidence>
<comment type="similarity">
    <text evidence="8">Belongs to the glycosyltransferase 2 family. CrtQ subfamily.</text>
</comment>
<comment type="function">
    <text evidence="6">Catalyzes the glycosylation of 4,4'-diaponeurosporenoate, i.e. the esterification of glucose at the C1'' position with the carboxyl group of 4,4'-diaponeurosporenic acid, to form glycosyl-4,4'-diaponeurosporenoate. This is a step in the biosynthesis of staphyloxanthin, an orange pigment present in most staphylococci strains.</text>
</comment>
<sequence>MTPLFVRPPDDPSPSALRDAPPQAPGLLREQTGPPPQAPGLLREQTGPPPQAPGLLREQTGPPPQAPGLLRAQTGPPLGDRTNPPSPTPVERVVVVVPVHNEAEHLPSCLAALEGAATAVAIPVQVVVVLDACDDDSATLLTADVSTVVVDARCVGAARRAGFDAAAISAAESYTTWFATTDADSTVPRDWLVEHVAAADAGADAYVGTVTPDGFDGWPAGTDERYLREYDAGPGHGHVHGANLGIRASTYVAVGGFAELDVDEDVDLVDRLRSSGATVERGARVPVRTSTRREGRTRHGFASYLRDLADDQPEEAAG</sequence>
<evidence type="ECO:0000256" key="10">
    <source>
        <dbReference type="SAM" id="MobiDB-lite"/>
    </source>
</evidence>
<comment type="subcellular location">
    <subcellularLocation>
        <location evidence="1">Cell membrane</location>
    </subcellularLocation>
</comment>
<dbReference type="Proteomes" id="UP000234662">
    <property type="component" value="Unassembled WGS sequence"/>
</dbReference>
<dbReference type="PANTHER" id="PTHR43646:SF2">
    <property type="entry name" value="GLYCOSYLTRANSFERASE 2-LIKE DOMAIN-CONTAINING PROTEIN"/>
    <property type="match status" value="1"/>
</dbReference>
<name>A0A2I1R2A7_9ACTN</name>
<evidence type="ECO:0000256" key="8">
    <source>
        <dbReference type="ARBA" id="ARBA00038120"/>
    </source>
</evidence>
<evidence type="ECO:0000256" key="3">
    <source>
        <dbReference type="ARBA" id="ARBA00022676"/>
    </source>
</evidence>
<dbReference type="AlphaFoldDB" id="A0A2I1R2A7"/>
<evidence type="ECO:0000259" key="11">
    <source>
        <dbReference type="Pfam" id="PF00535"/>
    </source>
</evidence>
<dbReference type="Pfam" id="PF00535">
    <property type="entry name" value="Glycos_transf_2"/>
    <property type="match status" value="1"/>
</dbReference>
<dbReference type="Gene3D" id="3.90.550.10">
    <property type="entry name" value="Spore Coat Polysaccharide Biosynthesis Protein SpsA, Chain A"/>
    <property type="match status" value="1"/>
</dbReference>
<dbReference type="InterPro" id="IPR001173">
    <property type="entry name" value="Glyco_trans_2-like"/>
</dbReference>
<reference evidence="12 13" key="1">
    <citation type="submission" date="2017-12" db="EMBL/GenBank/DDBJ databases">
        <title>Phylogenetic diversity of female urinary microbiome.</title>
        <authorList>
            <person name="Thomas-White K."/>
            <person name="Wolfe A.J."/>
        </authorList>
    </citation>
    <scope>NUCLEOTIDE SEQUENCE [LARGE SCALE GENOMIC DNA]</scope>
    <source>
        <strain evidence="12 13">UMB0777</strain>
    </source>
</reference>
<feature type="domain" description="Glycosyltransferase 2-like" evidence="11">
    <location>
        <begin position="95"/>
        <end position="226"/>
    </location>
</feature>
<keyword evidence="3" id="KW-0328">Glycosyltransferase</keyword>
<keyword evidence="2" id="KW-1003">Cell membrane</keyword>
<evidence type="ECO:0000256" key="1">
    <source>
        <dbReference type="ARBA" id="ARBA00004236"/>
    </source>
</evidence>